<protein>
    <recommendedName>
        <fullName evidence="2">Mediator of RNA polymerase II transcription subunit 25 von Willebrand factor type A domain-containing protein</fullName>
    </recommendedName>
</protein>
<feature type="region of interest" description="Disordered" evidence="1">
    <location>
        <begin position="1"/>
        <end position="22"/>
    </location>
</feature>
<dbReference type="Ensembl" id="ENSPSNT00000006064.1">
    <property type="protein sequence ID" value="ENSPSNP00000005326.1"/>
    <property type="gene ID" value="ENSPSNG00000003965.1"/>
</dbReference>
<dbReference type="Pfam" id="PF11265">
    <property type="entry name" value="Med25_VWA"/>
    <property type="match status" value="1"/>
</dbReference>
<dbReference type="Proteomes" id="UP000694554">
    <property type="component" value="Chromosome 6"/>
</dbReference>
<evidence type="ECO:0000313" key="4">
    <source>
        <dbReference type="Proteomes" id="UP000694554"/>
    </source>
</evidence>
<dbReference type="GeneTree" id="ENSGT01010000228236"/>
<accession>A0A8C9BFQ8</accession>
<reference evidence="3" key="3">
    <citation type="submission" date="2025-09" db="UniProtKB">
        <authorList>
            <consortium name="Ensembl"/>
        </authorList>
    </citation>
    <scope>IDENTIFICATION</scope>
</reference>
<dbReference type="AlphaFoldDB" id="A0A8C9BFQ8"/>
<dbReference type="InterPro" id="IPR021419">
    <property type="entry name" value="Mediator_Med25_VWA"/>
</dbReference>
<feature type="compositionally biased region" description="Basic and acidic residues" evidence="1">
    <location>
        <begin position="1"/>
        <end position="12"/>
    </location>
</feature>
<proteinExistence type="predicted"/>
<evidence type="ECO:0000313" key="3">
    <source>
        <dbReference type="Ensembl" id="ENSPSNP00000005326.1"/>
    </source>
</evidence>
<keyword evidence="4" id="KW-1185">Reference proteome</keyword>
<sequence>MAAEPARPEPVLRNRRGHNSERPAYPDVVFAIEGTANLGPYFEGLRKHYLLLAIKYFNGGPLPPRAPLPGQRLLSRVLWGPIPQPGLQPSVMEDDILMDLI</sequence>
<reference evidence="3" key="2">
    <citation type="submission" date="2025-08" db="UniProtKB">
        <authorList>
            <consortium name="Ensembl"/>
        </authorList>
    </citation>
    <scope>IDENTIFICATION</scope>
</reference>
<evidence type="ECO:0000256" key="1">
    <source>
        <dbReference type="SAM" id="MobiDB-lite"/>
    </source>
</evidence>
<name>A0A8C9BFQ8_PHOSS</name>
<feature type="domain" description="Mediator of RNA polymerase II transcription subunit 25 von Willebrand factor type A" evidence="2">
    <location>
        <begin position="26"/>
        <end position="62"/>
    </location>
</feature>
<reference evidence="3" key="1">
    <citation type="submission" date="2019-08" db="EMBL/GenBank/DDBJ databases">
        <title>Phocoena sinus (Vaquita) genome, mPhoSin1, primary haplotype.</title>
        <authorList>
            <person name="Morin P."/>
            <person name="Mountcastle J."/>
            <person name="Fungtammasan C."/>
            <person name="Rhie A."/>
            <person name="Rojas-Bracho L."/>
            <person name="Smith C.R."/>
            <person name="Taylor B.L."/>
            <person name="Gulland F.M.D."/>
            <person name="Musser W."/>
            <person name="Houck M."/>
            <person name="Haase B."/>
            <person name="Paez S."/>
            <person name="Howe K."/>
            <person name="Torrance J."/>
            <person name="Formenti G."/>
            <person name="Phillippy A."/>
            <person name="Ryder O."/>
            <person name="Jarvis E.D."/>
            <person name="Fedrigo O."/>
        </authorList>
    </citation>
    <scope>NUCLEOTIDE SEQUENCE [LARGE SCALE GENOMIC DNA]</scope>
</reference>
<organism evidence="3 4">
    <name type="scientific">Phocoena sinus</name>
    <name type="common">Vaquita</name>
    <dbReference type="NCBI Taxonomy" id="42100"/>
    <lineage>
        <taxon>Eukaryota</taxon>
        <taxon>Metazoa</taxon>
        <taxon>Chordata</taxon>
        <taxon>Craniata</taxon>
        <taxon>Vertebrata</taxon>
        <taxon>Euteleostomi</taxon>
        <taxon>Mammalia</taxon>
        <taxon>Eutheria</taxon>
        <taxon>Laurasiatheria</taxon>
        <taxon>Artiodactyla</taxon>
        <taxon>Whippomorpha</taxon>
        <taxon>Cetacea</taxon>
        <taxon>Odontoceti</taxon>
        <taxon>Phocoenidae</taxon>
        <taxon>Phocoena</taxon>
    </lineage>
</organism>
<evidence type="ECO:0000259" key="2">
    <source>
        <dbReference type="Pfam" id="PF11265"/>
    </source>
</evidence>